<sequence>MVRNPTIREVITAMAQLSPEAGRAQDGARRSRQLAAEQLFTGGDQTVEASRDAGPAVLRVGRIRWAQCPAGDTDRIDCVCCGQGIAPSAPDSAFPQARDGGGGRRYTYHNGCVRDCHSLCGHDAFYTEVDLVAHDMVTNTVALLELKTRNNDEKEPSEPRNGTVRKCSYGDALTDELYMYANVLVATTGMPAIIVVDGVGIYRGTTNATNSFIISHRSKATAIGGSHIDTVITGTHEKLWVTILRDEQKNNIKGRDLSHLPISIESIRAAESPAHAVLEQRMDLRLGGNSQVVLEKGSQFNTLKLGSNSTVTVKDHITLSVLLGKDTTGVVVSR</sequence>
<name>A0AA88LX01_CHASR</name>
<reference evidence="1" key="1">
    <citation type="submission" date="2023-07" db="EMBL/GenBank/DDBJ databases">
        <title>Chromosome-level Genome Assembly of Striped Snakehead (Channa striata).</title>
        <authorList>
            <person name="Liu H."/>
        </authorList>
    </citation>
    <scope>NUCLEOTIDE SEQUENCE</scope>
    <source>
        <strain evidence="1">Gz</strain>
        <tissue evidence="1">Muscle</tissue>
    </source>
</reference>
<proteinExistence type="predicted"/>
<dbReference type="EMBL" id="JAUPFM010000016">
    <property type="protein sequence ID" value="KAK2825797.1"/>
    <property type="molecule type" value="Genomic_DNA"/>
</dbReference>
<comment type="caution">
    <text evidence="1">The sequence shown here is derived from an EMBL/GenBank/DDBJ whole genome shotgun (WGS) entry which is preliminary data.</text>
</comment>
<evidence type="ECO:0000313" key="2">
    <source>
        <dbReference type="Proteomes" id="UP001187415"/>
    </source>
</evidence>
<dbReference type="AlphaFoldDB" id="A0AA88LX01"/>
<gene>
    <name evidence="1" type="ORF">Q5P01_020011</name>
</gene>
<protein>
    <submittedName>
        <fullName evidence="1">Uncharacterized protein</fullName>
    </submittedName>
</protein>
<keyword evidence="2" id="KW-1185">Reference proteome</keyword>
<organism evidence="1 2">
    <name type="scientific">Channa striata</name>
    <name type="common">Snakehead murrel</name>
    <name type="synonym">Ophicephalus striatus</name>
    <dbReference type="NCBI Taxonomy" id="64152"/>
    <lineage>
        <taxon>Eukaryota</taxon>
        <taxon>Metazoa</taxon>
        <taxon>Chordata</taxon>
        <taxon>Craniata</taxon>
        <taxon>Vertebrata</taxon>
        <taxon>Euteleostomi</taxon>
        <taxon>Actinopterygii</taxon>
        <taxon>Neopterygii</taxon>
        <taxon>Teleostei</taxon>
        <taxon>Neoteleostei</taxon>
        <taxon>Acanthomorphata</taxon>
        <taxon>Anabantaria</taxon>
        <taxon>Anabantiformes</taxon>
        <taxon>Channoidei</taxon>
        <taxon>Channidae</taxon>
        <taxon>Channa</taxon>
    </lineage>
</organism>
<accession>A0AA88LX01</accession>
<dbReference type="Proteomes" id="UP001187415">
    <property type="component" value="Unassembled WGS sequence"/>
</dbReference>
<evidence type="ECO:0000313" key="1">
    <source>
        <dbReference type="EMBL" id="KAK2825797.1"/>
    </source>
</evidence>